<keyword evidence="2 3" id="KW-0560">Oxidoreductase</keyword>
<dbReference type="Gene3D" id="3.40.50.720">
    <property type="entry name" value="NAD(P)-binding Rossmann-like Domain"/>
    <property type="match status" value="1"/>
</dbReference>
<keyword evidence="4" id="KW-1185">Reference proteome</keyword>
<dbReference type="GO" id="GO:0055041">
    <property type="term" value="F:cyclopentanol dehydrogenase activity"/>
    <property type="evidence" value="ECO:0007669"/>
    <property type="project" value="UniProtKB-EC"/>
</dbReference>
<evidence type="ECO:0000313" key="3">
    <source>
        <dbReference type="EMBL" id="MBB6446211.1"/>
    </source>
</evidence>
<comment type="caution">
    <text evidence="3">The sequence shown here is derived from an EMBL/GenBank/DDBJ whole genome shotgun (WGS) entry which is preliminary data.</text>
</comment>
<dbReference type="PANTHER" id="PTHR24321:SF8">
    <property type="entry name" value="ESTRADIOL 17-BETA-DEHYDROGENASE 8-RELATED"/>
    <property type="match status" value="1"/>
</dbReference>
<gene>
    <name evidence="3" type="ORF">HNR53_002868</name>
</gene>
<evidence type="ECO:0000256" key="1">
    <source>
        <dbReference type="ARBA" id="ARBA00006484"/>
    </source>
</evidence>
<dbReference type="NCBIfam" id="NF005559">
    <property type="entry name" value="PRK07231.1"/>
    <property type="match status" value="1"/>
</dbReference>
<dbReference type="PRINTS" id="PR00080">
    <property type="entry name" value="SDRFAMILY"/>
</dbReference>
<evidence type="ECO:0000256" key="2">
    <source>
        <dbReference type="ARBA" id="ARBA00023002"/>
    </source>
</evidence>
<name>A0A7X0HV97_9BACI</name>
<comment type="similarity">
    <text evidence="1">Belongs to the short-chain dehydrogenases/reductases (SDR) family.</text>
</comment>
<organism evidence="3 4">
    <name type="scientific">Bacillus benzoevorans</name>
    <dbReference type="NCBI Taxonomy" id="1456"/>
    <lineage>
        <taxon>Bacteria</taxon>
        <taxon>Bacillati</taxon>
        <taxon>Bacillota</taxon>
        <taxon>Bacilli</taxon>
        <taxon>Bacillales</taxon>
        <taxon>Bacillaceae</taxon>
        <taxon>Bacillus</taxon>
    </lineage>
</organism>
<dbReference type="FunFam" id="3.40.50.720:FF:000084">
    <property type="entry name" value="Short-chain dehydrogenase reductase"/>
    <property type="match status" value="1"/>
</dbReference>
<dbReference type="Pfam" id="PF13561">
    <property type="entry name" value="adh_short_C2"/>
    <property type="match status" value="1"/>
</dbReference>
<reference evidence="3 4" key="1">
    <citation type="submission" date="2020-08" db="EMBL/GenBank/DDBJ databases">
        <title>Genomic Encyclopedia of Type Strains, Phase IV (KMG-IV): sequencing the most valuable type-strain genomes for metagenomic binning, comparative biology and taxonomic classification.</title>
        <authorList>
            <person name="Goeker M."/>
        </authorList>
    </citation>
    <scope>NUCLEOTIDE SEQUENCE [LARGE SCALE GENOMIC DNA]</scope>
    <source>
        <strain evidence="3 4">DSM 5391</strain>
    </source>
</reference>
<dbReference type="PRINTS" id="PR00081">
    <property type="entry name" value="GDHRDH"/>
</dbReference>
<sequence length="249" mass="26781">MSISKRLDGKVILITGAAGGQGREEAKLFAKHGAKLVLTDVNEEGLIETVSLNENGHEDILTLKHDISKEEEWKYVIAKTENRFGRIDGLINNAGILIRNGILDTSIEEFEKIQSINTNGTFLGMKHAAGLMKKSGGGSIINISSIWGLVGSPTSLAYHSSKGAIRLMTKSAAIELAKDYIRVNSIHPGVIATAMSEVQSGKHPLKEKTPWPTLGTSEDIAYGALYLASDESRFVTGTELVIDGGYTAQ</sequence>
<dbReference type="PANTHER" id="PTHR24321">
    <property type="entry name" value="DEHYDROGENASES, SHORT CHAIN"/>
    <property type="match status" value="1"/>
</dbReference>
<protein>
    <submittedName>
        <fullName evidence="3">Cyclopentanol dehydrogenase</fullName>
        <ecNumber evidence="3">1.1.1.163</ecNumber>
    </submittedName>
</protein>
<dbReference type="InterPro" id="IPR002347">
    <property type="entry name" value="SDR_fam"/>
</dbReference>
<dbReference type="SUPFAM" id="SSF51735">
    <property type="entry name" value="NAD(P)-binding Rossmann-fold domains"/>
    <property type="match status" value="1"/>
</dbReference>
<dbReference type="Proteomes" id="UP000531594">
    <property type="component" value="Unassembled WGS sequence"/>
</dbReference>
<accession>A0A7X0HV97</accession>
<evidence type="ECO:0000313" key="4">
    <source>
        <dbReference type="Proteomes" id="UP000531594"/>
    </source>
</evidence>
<dbReference type="GO" id="GO:0008206">
    <property type="term" value="P:bile acid metabolic process"/>
    <property type="evidence" value="ECO:0007669"/>
    <property type="project" value="UniProtKB-ARBA"/>
</dbReference>
<proteinExistence type="inferred from homology"/>
<dbReference type="InterPro" id="IPR036291">
    <property type="entry name" value="NAD(P)-bd_dom_sf"/>
</dbReference>
<dbReference type="EC" id="1.1.1.163" evidence="3"/>
<dbReference type="EMBL" id="JACHGK010000010">
    <property type="protein sequence ID" value="MBB6446211.1"/>
    <property type="molecule type" value="Genomic_DNA"/>
</dbReference>
<dbReference type="AlphaFoldDB" id="A0A7X0HV97"/>
<dbReference type="RefSeq" id="WP_184527013.1">
    <property type="nucleotide sequence ID" value="NZ_JACHGK010000010.1"/>
</dbReference>